<name>A0A1T4V3N9_9GAMM</name>
<keyword evidence="2" id="KW-1185">Reference proteome</keyword>
<sequence length="185" mass="19969">MFFENSPLISQSATPAPESVLLMRASYVTPDANDLKQTLAADNTPETILFNDVPLASPDIDVDLVTGESTALKDFSGMVSINALVLRESSPFAASDWGMFAEVFDGSNWVPVSGSHRPLTLGFQFDNEKRPNDFTVSISLLAGDKFRWRHYTTDASSQVSLVSFGAANGLPSSAGVIMSFWGIKP</sequence>
<dbReference type="Proteomes" id="UP000190162">
    <property type="component" value="Unassembled WGS sequence"/>
</dbReference>
<evidence type="ECO:0000313" key="2">
    <source>
        <dbReference type="Proteomes" id="UP000190162"/>
    </source>
</evidence>
<evidence type="ECO:0000313" key="1">
    <source>
        <dbReference type="EMBL" id="SKA59522.1"/>
    </source>
</evidence>
<protein>
    <submittedName>
        <fullName evidence="1">Uncharacterized protein</fullName>
    </submittedName>
</protein>
<dbReference type="EMBL" id="FUXU01000046">
    <property type="protein sequence ID" value="SKA59522.1"/>
    <property type="molecule type" value="Genomic_DNA"/>
</dbReference>
<dbReference type="AlphaFoldDB" id="A0A1T4V3N9"/>
<dbReference type="RefSeq" id="WP_078753378.1">
    <property type="nucleotide sequence ID" value="NZ_FUXU01000046.1"/>
</dbReference>
<dbReference type="OrthoDB" id="5906329at2"/>
<gene>
    <name evidence="1" type="ORF">SAMN02745132_03137</name>
</gene>
<organism evidence="1 2">
    <name type="scientific">Enterovibrio nigricans DSM 22720</name>
    <dbReference type="NCBI Taxonomy" id="1121868"/>
    <lineage>
        <taxon>Bacteria</taxon>
        <taxon>Pseudomonadati</taxon>
        <taxon>Pseudomonadota</taxon>
        <taxon>Gammaproteobacteria</taxon>
        <taxon>Vibrionales</taxon>
        <taxon>Vibrionaceae</taxon>
        <taxon>Enterovibrio</taxon>
    </lineage>
</organism>
<accession>A0A1T4V3N9</accession>
<proteinExistence type="predicted"/>
<reference evidence="2" key="1">
    <citation type="submission" date="2017-02" db="EMBL/GenBank/DDBJ databases">
        <authorList>
            <person name="Varghese N."/>
            <person name="Submissions S."/>
        </authorList>
    </citation>
    <scope>NUCLEOTIDE SEQUENCE [LARGE SCALE GENOMIC DNA]</scope>
    <source>
        <strain evidence="2">DSM 22720</strain>
    </source>
</reference>